<dbReference type="CDD" id="cd14752">
    <property type="entry name" value="GH31_N"/>
    <property type="match status" value="1"/>
</dbReference>
<dbReference type="PANTHER" id="PTHR46959">
    <property type="entry name" value="SULFOQUINOVOSIDASE"/>
    <property type="match status" value="1"/>
</dbReference>
<accession>E4YXF3</accession>
<reference evidence="6" key="1">
    <citation type="journal article" date="2010" name="Science">
        <title>Plasticity of animal genome architecture unmasked by rapid evolution of a pelagic tunicate.</title>
        <authorList>
            <person name="Denoeud F."/>
            <person name="Henriet S."/>
            <person name="Mungpakdee S."/>
            <person name="Aury J.M."/>
            <person name="Da Silva C."/>
            <person name="Brinkmann H."/>
            <person name="Mikhaleva J."/>
            <person name="Olsen L.C."/>
            <person name="Jubin C."/>
            <person name="Canestro C."/>
            <person name="Bouquet J.M."/>
            <person name="Danks G."/>
            <person name="Poulain J."/>
            <person name="Campsteijn C."/>
            <person name="Adamski M."/>
            <person name="Cross I."/>
            <person name="Yadetie F."/>
            <person name="Muffato M."/>
            <person name="Louis A."/>
            <person name="Butcher S."/>
            <person name="Tsagkogeorga G."/>
            <person name="Konrad A."/>
            <person name="Singh S."/>
            <person name="Jensen M.F."/>
            <person name="Cong E.H."/>
            <person name="Eikeseth-Otteraa H."/>
            <person name="Noel B."/>
            <person name="Anthouard V."/>
            <person name="Porcel B.M."/>
            <person name="Kachouri-Lafond R."/>
            <person name="Nishino A."/>
            <person name="Ugolini M."/>
            <person name="Chourrout P."/>
            <person name="Nishida H."/>
            <person name="Aasland R."/>
            <person name="Huzurbazar S."/>
            <person name="Westhof E."/>
            <person name="Delsuc F."/>
            <person name="Lehrach H."/>
            <person name="Reinhardt R."/>
            <person name="Weissenbach J."/>
            <person name="Roy S.W."/>
            <person name="Artiguenave F."/>
            <person name="Postlethwait J.H."/>
            <person name="Manak J.R."/>
            <person name="Thompson E.M."/>
            <person name="Jaillon O."/>
            <person name="Du Pasquier L."/>
            <person name="Boudinot P."/>
            <person name="Liberles D.A."/>
            <person name="Volff J.N."/>
            <person name="Philippe H."/>
            <person name="Lenhard B."/>
            <person name="Roest Crollius H."/>
            <person name="Wincker P."/>
            <person name="Chourrout D."/>
        </authorList>
    </citation>
    <scope>NUCLEOTIDE SEQUENCE [LARGE SCALE GENOMIC DNA]</scope>
</reference>
<feature type="non-terminal residue" evidence="6">
    <location>
        <position position="1"/>
    </location>
</feature>
<dbReference type="InterPro" id="IPR011013">
    <property type="entry name" value="Gal_mutarotase_sf_dom"/>
</dbReference>
<evidence type="ECO:0000259" key="4">
    <source>
        <dbReference type="Pfam" id="PF01055"/>
    </source>
</evidence>
<dbReference type="SUPFAM" id="SSF51445">
    <property type="entry name" value="(Trans)glycosidases"/>
    <property type="match status" value="1"/>
</dbReference>
<dbReference type="GO" id="GO:0030246">
    <property type="term" value="F:carbohydrate binding"/>
    <property type="evidence" value="ECO:0007669"/>
    <property type="project" value="InterPro"/>
</dbReference>
<dbReference type="AlphaFoldDB" id="E4YXF3"/>
<evidence type="ECO:0000256" key="3">
    <source>
        <dbReference type="SAM" id="SignalP"/>
    </source>
</evidence>
<evidence type="ECO:0008006" key="7">
    <source>
        <dbReference type="Google" id="ProtNLM"/>
    </source>
</evidence>
<keyword evidence="2" id="KW-0326">Glycosidase</keyword>
<feature type="chain" id="PRO_5003193876" description="Glycoside hydrolase family 31 N-terminal domain-containing protein" evidence="3">
    <location>
        <begin position="19"/>
        <end position="772"/>
    </location>
</feature>
<dbReference type="PANTHER" id="PTHR46959:SF2">
    <property type="entry name" value="SULFOQUINOVOSIDASE"/>
    <property type="match status" value="1"/>
</dbReference>
<proteinExistence type="inferred from homology"/>
<dbReference type="InterPro" id="IPR013780">
    <property type="entry name" value="Glyco_hydro_b"/>
</dbReference>
<dbReference type="GO" id="GO:0005975">
    <property type="term" value="P:carbohydrate metabolic process"/>
    <property type="evidence" value="ECO:0007669"/>
    <property type="project" value="InterPro"/>
</dbReference>
<evidence type="ECO:0000256" key="2">
    <source>
        <dbReference type="RuleBase" id="RU361185"/>
    </source>
</evidence>
<comment type="similarity">
    <text evidence="1 2">Belongs to the glycosyl hydrolase 31 family.</text>
</comment>
<dbReference type="Gene3D" id="2.60.40.1180">
    <property type="entry name" value="Golgi alpha-mannosidase II"/>
    <property type="match status" value="1"/>
</dbReference>
<dbReference type="Pfam" id="PF21365">
    <property type="entry name" value="Glyco_hydro_31_3rd"/>
    <property type="match status" value="1"/>
</dbReference>
<dbReference type="GO" id="GO:0090599">
    <property type="term" value="F:alpha-glucosidase activity"/>
    <property type="evidence" value="ECO:0007669"/>
    <property type="project" value="UniProtKB-ARBA"/>
</dbReference>
<dbReference type="InterPro" id="IPR044112">
    <property type="entry name" value="YihQ_TIM-like"/>
</dbReference>
<keyword evidence="3" id="KW-0732">Signal</keyword>
<dbReference type="SUPFAM" id="SSF74650">
    <property type="entry name" value="Galactose mutarotase-like"/>
    <property type="match status" value="1"/>
</dbReference>
<evidence type="ECO:0000256" key="1">
    <source>
        <dbReference type="ARBA" id="ARBA00007806"/>
    </source>
</evidence>
<dbReference type="NCBIfam" id="NF007746">
    <property type="entry name" value="PRK10426.1"/>
    <property type="match status" value="1"/>
</dbReference>
<feature type="signal peptide" evidence="3">
    <location>
        <begin position="1"/>
        <end position="18"/>
    </location>
</feature>
<gene>
    <name evidence="6" type="ORF">GSOID_T00022111001</name>
</gene>
<keyword evidence="2" id="KW-0378">Hydrolase</keyword>
<dbReference type="Gene3D" id="2.60.40.1760">
    <property type="entry name" value="glycosyl hydrolase (family 31)"/>
    <property type="match status" value="1"/>
</dbReference>
<dbReference type="Pfam" id="PF01055">
    <property type="entry name" value="Glyco_hydro_31_2nd"/>
    <property type="match status" value="1"/>
</dbReference>
<evidence type="ECO:0000259" key="5">
    <source>
        <dbReference type="Pfam" id="PF21365"/>
    </source>
</evidence>
<dbReference type="Gene3D" id="3.20.20.80">
    <property type="entry name" value="Glycosidases"/>
    <property type="match status" value="1"/>
</dbReference>
<dbReference type="SUPFAM" id="SSF51011">
    <property type="entry name" value="Glycosyl hydrolase domain"/>
    <property type="match status" value="1"/>
</dbReference>
<dbReference type="InterPro" id="IPR017853">
    <property type="entry name" value="GH"/>
</dbReference>
<dbReference type="Proteomes" id="UP000011014">
    <property type="component" value="Unassembled WGS sequence"/>
</dbReference>
<feature type="domain" description="Glycosyl hydrolase family 31 C-terminal" evidence="5">
    <location>
        <begin position="616"/>
        <end position="699"/>
    </location>
</feature>
<dbReference type="EMBL" id="FN655789">
    <property type="protein sequence ID" value="CBY40136.1"/>
    <property type="molecule type" value="Genomic_DNA"/>
</dbReference>
<evidence type="ECO:0000313" key="6">
    <source>
        <dbReference type="EMBL" id="CBY40136.1"/>
    </source>
</evidence>
<dbReference type="InterPro" id="IPR048395">
    <property type="entry name" value="Glyco_hydro_31_C"/>
</dbReference>
<dbReference type="InterPro" id="IPR000322">
    <property type="entry name" value="Glyco_hydro_31_TIM"/>
</dbReference>
<organism evidence="6">
    <name type="scientific">Oikopleura dioica</name>
    <name type="common">Tunicate</name>
    <dbReference type="NCBI Taxonomy" id="34765"/>
    <lineage>
        <taxon>Eukaryota</taxon>
        <taxon>Metazoa</taxon>
        <taxon>Chordata</taxon>
        <taxon>Tunicata</taxon>
        <taxon>Appendicularia</taxon>
        <taxon>Copelata</taxon>
        <taxon>Oikopleuridae</taxon>
        <taxon>Oikopleura</taxon>
    </lineage>
</organism>
<dbReference type="InterPro" id="IPR052990">
    <property type="entry name" value="Sulfoquinovosidase_GH31"/>
</dbReference>
<protein>
    <recommendedName>
        <fullName evidence="7">Glycoside hydrolase family 31 N-terminal domain-containing protein</fullName>
    </recommendedName>
</protein>
<feature type="domain" description="Glycoside hydrolase family 31 TIM barrel" evidence="4">
    <location>
        <begin position="319"/>
        <end position="574"/>
    </location>
</feature>
<name>E4YXF3_OIKDI</name>
<dbReference type="CDD" id="cd06594">
    <property type="entry name" value="GH31_glucosidase_YihQ"/>
    <property type="match status" value="1"/>
</dbReference>
<sequence length="772" mass="87965">PPSIIMKLFGLLIALALGQELPDCPFYAEGEIGSFKIWRRNTEIGPTLLFDEASGAILSTGSGNLEIKDFRGQFWESDFTTQKNALAISSTEYKRNSLQINFGENIHLSLNCLDTTAQLVQLAVDAGMDRFWLRFAAGSAEEGVYGGGEQFSYFNLRGKSFQMLTREQGVGRNASELVSFVSERCCRTGGEYHHTYWPQPTCVISGGASRNFYINFWHDEYSVFDLTQPQFHEFEFHVSNPAQELLRFELDFGKDYAETVSKLSLSYGKQNKLPNWVTTGAIVGLQGGTDRVLEIIEDSQKVGDIDIHGVWIQDWSGQIFTDFGDRVFWNWQWNETQYPNLDTVLPEMAEKGVYFLNYLNPHLLNSPTSELYLYGEEHGYFVKNKTTGQTLEQVFGFEPFLVVTVDLSNPEAAEWFKNEVIIKNTIEFGFKGWMADFGEYLPYSDDVLFFDGTSGKDWHNKYSEKWANLNMQALVETGTLGDCFFFSRAGWNGMRASSTVAWAGDQNVDFSYGDGLFTTIPAALSLGASGFGITHFDIGGYTGMPPLIRTEELFLRSAEAAVFTPIMRTHEGNRPYEGFQYYCNICSKKLLGRLVKVHNVLEKYIDFLMGENADEGKPIQRPMIWLEDKEELRSVDTQYYFGDDIVIAPVLRPRMEKHTLYIPEGTWAWVWNSNVQVTGPVSNFEIESPIGYPAAFYRLGSAFQDDFETIQNFYDLPVGCKNIKNIIPNCNDYLPEGKKNRRAEFSYDKVKQELIDDLTYEFENHFKSKNEL</sequence>